<evidence type="ECO:0000313" key="2">
    <source>
        <dbReference type="EMBL" id="KAB1649152.1"/>
    </source>
</evidence>
<organism evidence="2 3">
    <name type="scientific">Pseudoclavibacter endophyticus</name>
    <dbReference type="NCBI Taxonomy" id="1778590"/>
    <lineage>
        <taxon>Bacteria</taxon>
        <taxon>Bacillati</taxon>
        <taxon>Actinomycetota</taxon>
        <taxon>Actinomycetes</taxon>
        <taxon>Micrococcales</taxon>
        <taxon>Microbacteriaceae</taxon>
        <taxon>Pseudoclavibacter</taxon>
    </lineage>
</organism>
<comment type="caution">
    <text evidence="2">The sequence shown here is derived from an EMBL/GenBank/DDBJ whole genome shotgun (WGS) entry which is preliminary data.</text>
</comment>
<dbReference type="AlphaFoldDB" id="A0A6H9WDX3"/>
<sequence length="215" mass="21270">MKSRRAVVVGVTALATASLLAGCSAGVITMVTPPGWGNSTTEAAPPPSGPAREEVLSASVPSMCGVPGGDLDDGVLQIDPSAVALGDGAGEPMATGLRVAHDPATDEPIIAVAERNDGAIGAAAVFTCVYDGTASSDRVVVWDAGLEPIGVIDLAPLRGLGPVVGQAIAITGETARVAFQEIGDGTADAPAGAELRVPLTVTDQRLVVGALTLGE</sequence>
<protein>
    <submittedName>
        <fullName evidence="2">Uncharacterized protein</fullName>
    </submittedName>
</protein>
<name>A0A6H9WDX3_9MICO</name>
<accession>A0A6H9WDX3</accession>
<dbReference type="EMBL" id="WBJY01000001">
    <property type="protein sequence ID" value="KAB1649152.1"/>
    <property type="molecule type" value="Genomic_DNA"/>
</dbReference>
<proteinExistence type="predicted"/>
<dbReference type="PROSITE" id="PS51257">
    <property type="entry name" value="PROKAR_LIPOPROTEIN"/>
    <property type="match status" value="1"/>
</dbReference>
<keyword evidence="1" id="KW-0732">Signal</keyword>
<gene>
    <name evidence="2" type="ORF">F8O04_02395</name>
</gene>
<dbReference type="Proteomes" id="UP000431744">
    <property type="component" value="Unassembled WGS sequence"/>
</dbReference>
<reference evidence="2 3" key="1">
    <citation type="submission" date="2019-09" db="EMBL/GenBank/DDBJ databases">
        <title>Phylogeny of genus Pseudoclavibacter and closely related genus.</title>
        <authorList>
            <person name="Li Y."/>
        </authorList>
    </citation>
    <scope>NUCLEOTIDE SEQUENCE [LARGE SCALE GENOMIC DNA]</scope>
    <source>
        <strain evidence="2 3">EGI 60007</strain>
    </source>
</reference>
<feature type="signal peptide" evidence="1">
    <location>
        <begin position="1"/>
        <end position="21"/>
    </location>
</feature>
<evidence type="ECO:0000256" key="1">
    <source>
        <dbReference type="SAM" id="SignalP"/>
    </source>
</evidence>
<feature type="chain" id="PRO_5039543145" evidence="1">
    <location>
        <begin position="22"/>
        <end position="215"/>
    </location>
</feature>
<evidence type="ECO:0000313" key="3">
    <source>
        <dbReference type="Proteomes" id="UP000431744"/>
    </source>
</evidence>
<dbReference type="RefSeq" id="WP_158027744.1">
    <property type="nucleotide sequence ID" value="NZ_BMHG01000001.1"/>
</dbReference>
<keyword evidence="3" id="KW-1185">Reference proteome</keyword>